<comment type="caution">
    <text evidence="2">The sequence shown here is derived from an EMBL/GenBank/DDBJ whole genome shotgun (WGS) entry which is preliminary data.</text>
</comment>
<name>A0ABQ3ZJ15_9ACTN</name>
<feature type="region of interest" description="Disordered" evidence="1">
    <location>
        <begin position="50"/>
        <end position="70"/>
    </location>
</feature>
<keyword evidence="3" id="KW-1185">Reference proteome</keyword>
<accession>A0ABQ3ZJ15</accession>
<proteinExistence type="predicted"/>
<sequence>MYETAVRSGGARMNDETIQLTASSASSSHPNRIQAGRCFGAGVPGAPPGCPSTFQGGGGAGSFGDVMTRD</sequence>
<evidence type="ECO:0000256" key="1">
    <source>
        <dbReference type="SAM" id="MobiDB-lite"/>
    </source>
</evidence>
<reference evidence="2 3" key="1">
    <citation type="submission" date="2021-01" db="EMBL/GenBank/DDBJ databases">
        <title>Whole genome shotgun sequence of Actinoplanes humidus NBRC 14915.</title>
        <authorList>
            <person name="Komaki H."/>
            <person name="Tamura T."/>
        </authorList>
    </citation>
    <scope>NUCLEOTIDE SEQUENCE [LARGE SCALE GENOMIC DNA]</scope>
    <source>
        <strain evidence="2 3">NBRC 14915</strain>
    </source>
</reference>
<dbReference type="EMBL" id="BOMN01000020">
    <property type="protein sequence ID" value="GIE18509.1"/>
    <property type="molecule type" value="Genomic_DNA"/>
</dbReference>
<evidence type="ECO:0000313" key="3">
    <source>
        <dbReference type="Proteomes" id="UP000603200"/>
    </source>
</evidence>
<protein>
    <submittedName>
        <fullName evidence="2">Uncharacterized protein</fullName>
    </submittedName>
</protein>
<gene>
    <name evidence="2" type="ORF">Ahu01nite_016110</name>
</gene>
<organism evidence="2 3">
    <name type="scientific">Winogradskya humida</name>
    <dbReference type="NCBI Taxonomy" id="113566"/>
    <lineage>
        <taxon>Bacteria</taxon>
        <taxon>Bacillati</taxon>
        <taxon>Actinomycetota</taxon>
        <taxon>Actinomycetes</taxon>
        <taxon>Micromonosporales</taxon>
        <taxon>Micromonosporaceae</taxon>
        <taxon>Winogradskya</taxon>
    </lineage>
</organism>
<evidence type="ECO:0000313" key="2">
    <source>
        <dbReference type="EMBL" id="GIE18509.1"/>
    </source>
</evidence>
<dbReference type="Proteomes" id="UP000603200">
    <property type="component" value="Unassembled WGS sequence"/>
</dbReference>